<reference evidence="7 8" key="1">
    <citation type="submission" date="2015-07" db="EMBL/GenBank/DDBJ databases">
        <title>The genome of Eufriesea mexicana.</title>
        <authorList>
            <person name="Pan H."/>
            <person name="Kapheim K."/>
        </authorList>
    </citation>
    <scope>NUCLEOTIDE SEQUENCE [LARGE SCALE GENOMIC DNA]</scope>
    <source>
        <strain evidence="7">0111107269</strain>
        <tissue evidence="7">Whole body</tissue>
    </source>
</reference>
<keyword evidence="3" id="KW-0964">Secreted</keyword>
<gene>
    <name evidence="7" type="ORF">WN48_08413</name>
</gene>
<dbReference type="InterPro" id="IPR036728">
    <property type="entry name" value="PBP_GOBP_sf"/>
</dbReference>
<evidence type="ECO:0000256" key="5">
    <source>
        <dbReference type="SAM" id="MobiDB-lite"/>
    </source>
</evidence>
<comment type="similarity">
    <text evidence="2">Belongs to the PBP/GOBP family.</text>
</comment>
<accession>A0A310S7Q3</accession>
<dbReference type="GO" id="GO:0005615">
    <property type="term" value="C:extracellular space"/>
    <property type="evidence" value="ECO:0007669"/>
    <property type="project" value="TreeGrafter"/>
</dbReference>
<evidence type="ECO:0000256" key="4">
    <source>
        <dbReference type="ARBA" id="ARBA00022729"/>
    </source>
</evidence>
<dbReference type="CDD" id="cd23992">
    <property type="entry name" value="PBP_GOBP"/>
    <property type="match status" value="1"/>
</dbReference>
<dbReference type="SMART" id="SM00708">
    <property type="entry name" value="PhBP"/>
    <property type="match status" value="1"/>
</dbReference>
<comment type="subcellular location">
    <subcellularLocation>
        <location evidence="1">Secreted</location>
    </subcellularLocation>
</comment>
<dbReference type="InterPro" id="IPR006170">
    <property type="entry name" value="PBP/GOBP"/>
</dbReference>
<dbReference type="GO" id="GO:0007608">
    <property type="term" value="P:sensory perception of smell"/>
    <property type="evidence" value="ECO:0007669"/>
    <property type="project" value="TreeGrafter"/>
</dbReference>
<evidence type="ECO:0000256" key="6">
    <source>
        <dbReference type="SAM" id="SignalP"/>
    </source>
</evidence>
<evidence type="ECO:0000256" key="1">
    <source>
        <dbReference type="ARBA" id="ARBA00004613"/>
    </source>
</evidence>
<feature type="chain" id="PRO_5016288238" evidence="6">
    <location>
        <begin position="19"/>
        <end position="253"/>
    </location>
</feature>
<evidence type="ECO:0000313" key="8">
    <source>
        <dbReference type="Proteomes" id="UP000250275"/>
    </source>
</evidence>
<evidence type="ECO:0000313" key="7">
    <source>
        <dbReference type="EMBL" id="OAD54079.1"/>
    </source>
</evidence>
<protein>
    <submittedName>
        <fullName evidence="7">Pheromone-binding protein-related protein 3</fullName>
    </submittedName>
</protein>
<sequence length="253" mass="28670">KFLEALVLVLLFQYSGDADIRRDCRRESKVSWAALRRMKSGDLEQEDQNLKCYLKCFMMRHGILDKNAKVDVQRALRHLPRSLQDSSKKLFNKCKSTQGSNPCDRAYEMVKCYVEHHPERFSEEKNERKIALVALVMIHSWSIRQAYVELRVPQTVKKSPAAISEEKNQGEPQATVNANKAICYRVGSSAFVSRAGVFEEKIRYAAFDTSASVAFNLEPRCIALCLASNGSSWGNSSRDARGNGRAEQGRFIP</sequence>
<dbReference type="Pfam" id="PF01395">
    <property type="entry name" value="PBP_GOBP"/>
    <property type="match status" value="1"/>
</dbReference>
<dbReference type="OrthoDB" id="8194670at2759"/>
<feature type="non-terminal residue" evidence="7">
    <location>
        <position position="1"/>
    </location>
</feature>
<dbReference type="AlphaFoldDB" id="A0A310S7Q3"/>
<name>A0A310S7Q3_9HYME</name>
<feature type="compositionally biased region" description="Basic and acidic residues" evidence="5">
    <location>
        <begin position="238"/>
        <end position="253"/>
    </location>
</feature>
<feature type="signal peptide" evidence="6">
    <location>
        <begin position="1"/>
        <end position="18"/>
    </location>
</feature>
<evidence type="ECO:0000256" key="3">
    <source>
        <dbReference type="ARBA" id="ARBA00022525"/>
    </source>
</evidence>
<dbReference type="GO" id="GO:0005549">
    <property type="term" value="F:odorant binding"/>
    <property type="evidence" value="ECO:0007669"/>
    <property type="project" value="InterPro"/>
</dbReference>
<evidence type="ECO:0000256" key="2">
    <source>
        <dbReference type="ARBA" id="ARBA00008098"/>
    </source>
</evidence>
<keyword evidence="8" id="KW-1185">Reference proteome</keyword>
<dbReference type="EMBL" id="KQ765222">
    <property type="protein sequence ID" value="OAD54079.1"/>
    <property type="molecule type" value="Genomic_DNA"/>
</dbReference>
<dbReference type="SUPFAM" id="SSF47565">
    <property type="entry name" value="Insect pheromone/odorant-binding proteins"/>
    <property type="match status" value="1"/>
</dbReference>
<organism evidence="7 8">
    <name type="scientific">Eufriesea mexicana</name>
    <dbReference type="NCBI Taxonomy" id="516756"/>
    <lineage>
        <taxon>Eukaryota</taxon>
        <taxon>Metazoa</taxon>
        <taxon>Ecdysozoa</taxon>
        <taxon>Arthropoda</taxon>
        <taxon>Hexapoda</taxon>
        <taxon>Insecta</taxon>
        <taxon>Pterygota</taxon>
        <taxon>Neoptera</taxon>
        <taxon>Endopterygota</taxon>
        <taxon>Hymenoptera</taxon>
        <taxon>Apocrita</taxon>
        <taxon>Aculeata</taxon>
        <taxon>Apoidea</taxon>
        <taxon>Anthophila</taxon>
        <taxon>Apidae</taxon>
        <taxon>Eufriesea</taxon>
    </lineage>
</organism>
<dbReference type="PANTHER" id="PTHR11857">
    <property type="entry name" value="ODORANT BINDING PROTEIN-RELATED"/>
    <property type="match status" value="1"/>
</dbReference>
<dbReference type="Proteomes" id="UP000250275">
    <property type="component" value="Unassembled WGS sequence"/>
</dbReference>
<proteinExistence type="inferred from homology"/>
<keyword evidence="4 6" id="KW-0732">Signal</keyword>
<feature type="region of interest" description="Disordered" evidence="5">
    <location>
        <begin position="231"/>
        <end position="253"/>
    </location>
</feature>
<dbReference type="Gene3D" id="1.10.238.20">
    <property type="entry name" value="Pheromone/general odorant binding protein domain"/>
    <property type="match status" value="1"/>
</dbReference>
<dbReference type="FunFam" id="1.10.238.20:FF:000001">
    <property type="entry name" value="General odorant-binding protein lush"/>
    <property type="match status" value="1"/>
</dbReference>